<proteinExistence type="predicted"/>
<dbReference type="InterPro" id="IPR011057">
    <property type="entry name" value="Mss4-like_sf"/>
</dbReference>
<evidence type="ECO:0008006" key="3">
    <source>
        <dbReference type="Google" id="ProtNLM"/>
    </source>
</evidence>
<dbReference type="EMBL" id="BOMM01000052">
    <property type="protein sequence ID" value="GIE14268.1"/>
    <property type="molecule type" value="Genomic_DNA"/>
</dbReference>
<organism evidence="1 2">
    <name type="scientific">Paractinoplanes ferrugineus</name>
    <dbReference type="NCBI Taxonomy" id="113564"/>
    <lineage>
        <taxon>Bacteria</taxon>
        <taxon>Bacillati</taxon>
        <taxon>Actinomycetota</taxon>
        <taxon>Actinomycetes</taxon>
        <taxon>Micromonosporales</taxon>
        <taxon>Micromonosporaceae</taxon>
        <taxon>Paractinoplanes</taxon>
    </lineage>
</organism>
<dbReference type="Proteomes" id="UP000598174">
    <property type="component" value="Unassembled WGS sequence"/>
</dbReference>
<comment type="caution">
    <text evidence="1">The sequence shown here is derived from an EMBL/GenBank/DDBJ whole genome shotgun (WGS) entry which is preliminary data.</text>
</comment>
<evidence type="ECO:0000313" key="1">
    <source>
        <dbReference type="EMBL" id="GIE14268.1"/>
    </source>
</evidence>
<evidence type="ECO:0000313" key="2">
    <source>
        <dbReference type="Proteomes" id="UP000598174"/>
    </source>
</evidence>
<dbReference type="AlphaFoldDB" id="A0A919MFY2"/>
<gene>
    <name evidence="1" type="ORF">Afe05nite_61080</name>
</gene>
<dbReference type="SUPFAM" id="SSF51316">
    <property type="entry name" value="Mss4-like"/>
    <property type="match status" value="1"/>
</dbReference>
<dbReference type="Gene3D" id="3.90.1590.10">
    <property type="entry name" value="glutathione-dependent formaldehyde- activating enzyme (gfa)"/>
    <property type="match status" value="1"/>
</dbReference>
<sequence>MQWWIGFPLSSLTWTGEGELTWYDTFPSGTKRGFCPVCGSHIAALDYGDTTIGINVPALDNHDDPRLVPTSQSFSDDAVTWLPRVTAGQHSTGG</sequence>
<name>A0A919MFY2_9ACTN</name>
<keyword evidence="2" id="KW-1185">Reference proteome</keyword>
<accession>A0A919MFY2</accession>
<protein>
    <recommendedName>
        <fullName evidence="3">CENP-V/GFA domain-containing protein</fullName>
    </recommendedName>
</protein>
<reference evidence="1" key="1">
    <citation type="submission" date="2021-01" db="EMBL/GenBank/DDBJ databases">
        <title>Whole genome shotgun sequence of Actinoplanes ferrugineus NBRC 15555.</title>
        <authorList>
            <person name="Komaki H."/>
            <person name="Tamura T."/>
        </authorList>
    </citation>
    <scope>NUCLEOTIDE SEQUENCE</scope>
    <source>
        <strain evidence="1">NBRC 15555</strain>
    </source>
</reference>